<dbReference type="Proteomes" id="UP001230908">
    <property type="component" value="Unassembled WGS sequence"/>
</dbReference>
<dbReference type="EMBL" id="JAVHUY010000009">
    <property type="protein sequence ID" value="MDQ7905163.1"/>
    <property type="molecule type" value="Genomic_DNA"/>
</dbReference>
<keyword evidence="5 9" id="KW-0456">Lyase</keyword>
<evidence type="ECO:0000256" key="7">
    <source>
        <dbReference type="NCBIfam" id="TIGR02127"/>
    </source>
</evidence>
<dbReference type="SUPFAM" id="SSF51366">
    <property type="entry name" value="Ribulose-phoshate binding barrel"/>
    <property type="match status" value="1"/>
</dbReference>
<dbReference type="InterPro" id="IPR013785">
    <property type="entry name" value="Aldolase_TIM"/>
</dbReference>
<sequence>MTTPFAHRWARLAADRGPLCLGVAPSQKWLLAWALSPDLTGARAYCRIVLDAAGDRIGAVKVQTPFFERLGPAGLELLREFADAAHDRGMLVLADAKRGDADDTMADLAATFLGPDSVLRADAMSAAAFMGFGTLAPLLSHAHRTGTAVFVLVRTSNHGATEAQTAVLPDGRTVAQQLADAVAAANDGYGDAGPAAAVVGARAPESADLLGRLRDAVAEVPGLGRAGRDPDEVVGACGSLGPGRAMLTVTTGVLRHGPDPAALRRSLSAWQAETAARLSAAKVPA</sequence>
<dbReference type="Gene3D" id="3.20.20.70">
    <property type="entry name" value="Aldolase class I"/>
    <property type="match status" value="1"/>
</dbReference>
<dbReference type="EC" id="4.1.1.23" evidence="7"/>
<dbReference type="InterPro" id="IPR011995">
    <property type="entry name" value="OMPdecase_type-2"/>
</dbReference>
<keyword evidence="4" id="KW-0665">Pyrimidine biosynthesis</keyword>
<dbReference type="PANTHER" id="PTHR43375:SF1">
    <property type="entry name" value="OROTIDINE 5'-PHOSPHATE DECARBOXYLASE"/>
    <property type="match status" value="1"/>
</dbReference>
<protein>
    <recommendedName>
        <fullName evidence="7">Orotidine-5'-phosphate decarboxylase</fullName>
        <ecNumber evidence="7">4.1.1.23</ecNumber>
    </recommendedName>
</protein>
<accession>A0ABU0ZDM8</accession>
<organism evidence="9 10">
    <name type="scientific">Phytohabitans maris</name>
    <dbReference type="NCBI Taxonomy" id="3071409"/>
    <lineage>
        <taxon>Bacteria</taxon>
        <taxon>Bacillati</taxon>
        <taxon>Actinomycetota</taxon>
        <taxon>Actinomycetes</taxon>
        <taxon>Micromonosporales</taxon>
        <taxon>Micromonosporaceae</taxon>
    </lineage>
</organism>
<evidence type="ECO:0000256" key="3">
    <source>
        <dbReference type="ARBA" id="ARBA00022793"/>
    </source>
</evidence>
<evidence type="ECO:0000256" key="4">
    <source>
        <dbReference type="ARBA" id="ARBA00022975"/>
    </source>
</evidence>
<dbReference type="InterPro" id="IPR011060">
    <property type="entry name" value="RibuloseP-bd_barrel"/>
</dbReference>
<proteinExistence type="inferred from homology"/>
<reference evidence="9 10" key="1">
    <citation type="submission" date="2023-08" db="EMBL/GenBank/DDBJ databases">
        <title>Phytohabitans sansha sp. nov., isolated from marine sediment.</title>
        <authorList>
            <person name="Zhao Y."/>
            <person name="Yi K."/>
        </authorList>
    </citation>
    <scope>NUCLEOTIDE SEQUENCE [LARGE SCALE GENOMIC DNA]</scope>
    <source>
        <strain evidence="9 10">ZYX-F-186</strain>
    </source>
</reference>
<dbReference type="Pfam" id="PF00215">
    <property type="entry name" value="OMPdecase"/>
    <property type="match status" value="1"/>
</dbReference>
<dbReference type="PANTHER" id="PTHR43375">
    <property type="entry name" value="OROTIDINE 5'-PHOSPHATE DECARBOXYLASE"/>
    <property type="match status" value="1"/>
</dbReference>
<evidence type="ECO:0000313" key="10">
    <source>
        <dbReference type="Proteomes" id="UP001230908"/>
    </source>
</evidence>
<dbReference type="InterPro" id="IPR001754">
    <property type="entry name" value="OMPdeCOase_dom"/>
</dbReference>
<dbReference type="NCBIfam" id="TIGR02127">
    <property type="entry name" value="pyrF_sub2"/>
    <property type="match status" value="1"/>
</dbReference>
<evidence type="ECO:0000256" key="2">
    <source>
        <dbReference type="ARBA" id="ARBA00008847"/>
    </source>
</evidence>
<gene>
    <name evidence="9" type="primary">pyrF</name>
    <name evidence="9" type="ORF">RB614_11580</name>
</gene>
<evidence type="ECO:0000256" key="1">
    <source>
        <dbReference type="ARBA" id="ARBA00004861"/>
    </source>
</evidence>
<dbReference type="SMART" id="SM00934">
    <property type="entry name" value="OMPdecase"/>
    <property type="match status" value="1"/>
</dbReference>
<comment type="catalytic activity">
    <reaction evidence="6">
        <text>orotidine 5'-phosphate + H(+) = UMP + CO2</text>
        <dbReference type="Rhea" id="RHEA:11596"/>
        <dbReference type="ChEBI" id="CHEBI:15378"/>
        <dbReference type="ChEBI" id="CHEBI:16526"/>
        <dbReference type="ChEBI" id="CHEBI:57538"/>
        <dbReference type="ChEBI" id="CHEBI:57865"/>
        <dbReference type="EC" id="4.1.1.23"/>
    </reaction>
</comment>
<comment type="similarity">
    <text evidence="2">Belongs to the OMP decarboxylase family. Type 2 subfamily.</text>
</comment>
<dbReference type="GO" id="GO:0004590">
    <property type="term" value="F:orotidine-5'-phosphate decarboxylase activity"/>
    <property type="evidence" value="ECO:0007669"/>
    <property type="project" value="UniProtKB-EC"/>
</dbReference>
<evidence type="ECO:0000313" key="9">
    <source>
        <dbReference type="EMBL" id="MDQ7905163.1"/>
    </source>
</evidence>
<comment type="pathway">
    <text evidence="1">Pyrimidine metabolism; UMP biosynthesis via de novo pathway; UMP from orotate: step 2/2.</text>
</comment>
<keyword evidence="10" id="KW-1185">Reference proteome</keyword>
<feature type="domain" description="Orotidine 5'-phosphate decarboxylase" evidence="8">
    <location>
        <begin position="18"/>
        <end position="278"/>
    </location>
</feature>
<comment type="caution">
    <text evidence="9">The sequence shown here is derived from an EMBL/GenBank/DDBJ whole genome shotgun (WGS) entry which is preliminary data.</text>
</comment>
<evidence type="ECO:0000256" key="5">
    <source>
        <dbReference type="ARBA" id="ARBA00023239"/>
    </source>
</evidence>
<keyword evidence="3" id="KW-0210">Decarboxylase</keyword>
<dbReference type="RefSeq" id="WP_308712436.1">
    <property type="nucleotide sequence ID" value="NZ_JAVHUY010000009.1"/>
</dbReference>
<evidence type="ECO:0000256" key="6">
    <source>
        <dbReference type="ARBA" id="ARBA00049157"/>
    </source>
</evidence>
<name>A0ABU0ZDM8_9ACTN</name>
<evidence type="ECO:0000259" key="8">
    <source>
        <dbReference type="SMART" id="SM00934"/>
    </source>
</evidence>